<dbReference type="EMBL" id="JPRL01000001">
    <property type="protein sequence ID" value="KFF06996.1"/>
    <property type="molecule type" value="Genomic_DNA"/>
</dbReference>
<comment type="caution">
    <text evidence="1">The sequence shown here is derived from an EMBL/GenBank/DDBJ whole genome shotgun (WGS) entry which is preliminary data.</text>
</comment>
<name>A0A085ZRD2_9FLAO</name>
<organism evidence="1 2">
    <name type="scientific">Flavobacterium reichenbachii</name>
    <dbReference type="NCBI Taxonomy" id="362418"/>
    <lineage>
        <taxon>Bacteria</taxon>
        <taxon>Pseudomonadati</taxon>
        <taxon>Bacteroidota</taxon>
        <taxon>Flavobacteriia</taxon>
        <taxon>Flavobacteriales</taxon>
        <taxon>Flavobacteriaceae</taxon>
        <taxon>Flavobacterium</taxon>
    </lineage>
</organism>
<gene>
    <name evidence="1" type="ORF">IW19_16405</name>
</gene>
<proteinExistence type="predicted"/>
<protein>
    <submittedName>
        <fullName evidence="1">Uncharacterized protein</fullName>
    </submittedName>
</protein>
<sequence>MRNFTWSFLTIFCLVFNSFSQTNGIEKGSYMSTNKGQQIKLNLLDNNKYELVFSSGNYEIKGDSLLFINDKKESSVFELDFKRQKNAKKIKIKFLDSSSLYSLYLGTQNGSNAVNYQRISDIQYKINPDYDKKDLEFEIDRADYLYLVNEGYYDAQTQISKYELPKDVAEITINYKPNLLSNLNIQGYLDKKTNELRISEKAGLNPLVFINEKEVTPAKKAVVTALENKTVSNWTYPGKEPLIADDFGTTIDTAAVTVDSAYSYSNYNFKFKIESSLKNAITSTKTAKNKFLVVYSDSKNPSAKADFDAFITGKQTDISYYMYNGYEAQYDTFNYYLAGAEDKKWLKSNKTTDVPSIIILNGEGDVLATAKSTLNDENSKLTYFDELYKDLQRTDALYAFSKTVKNKKAADADLILALDKAAALELPYTYDTAYTVDNVENPSDFKFVKTAVDKKEVSQIWKKLIEAHQKDKQPNMLLVSVILKEIKNQGFYKQFFKEDRVLNYTDFLAVDYLIKHYDAIEKANAAAVNETSEDAVSPAIAINLSSEISSALEQNSYVPQEKTGSSNSNKIIATYKKLIAIGKGDFDCYKNYLAYLSQEAEKTSDYITYLREFNTYFNTYLSDKGNAIVKLDEMFTALNSSSEYYYDGWSAFKEYHSNICNSAAWSVVEKPANSSFLKSAIEWSEYSLIVNKNNPYYLDTLAQLYYKDGQKQKGIETQALAVKFLSNVVEEETASEIRETLNKMQNGTY</sequence>
<reference evidence="1 2" key="1">
    <citation type="submission" date="2014-07" db="EMBL/GenBank/DDBJ databases">
        <title>Genome of Flavobacterium reichenbachii LMG 25512.</title>
        <authorList>
            <person name="Stropko S.J."/>
            <person name="Pipes S.E."/>
            <person name="Newman J.D."/>
        </authorList>
    </citation>
    <scope>NUCLEOTIDE SEQUENCE [LARGE SCALE GENOMIC DNA]</scope>
    <source>
        <strain evidence="1 2">LMG 25512</strain>
    </source>
</reference>
<dbReference type="eggNOG" id="ENOG5034B5U">
    <property type="taxonomic scope" value="Bacteria"/>
</dbReference>
<keyword evidence="2" id="KW-1185">Reference proteome</keyword>
<evidence type="ECO:0000313" key="1">
    <source>
        <dbReference type="EMBL" id="KFF06996.1"/>
    </source>
</evidence>
<accession>A0A085ZRD2</accession>
<dbReference type="AlphaFoldDB" id="A0A085ZRD2"/>
<dbReference type="STRING" id="362418.IW19_16405"/>
<dbReference type="OrthoDB" id="1436875at2"/>
<dbReference type="RefSeq" id="WP_035686096.1">
    <property type="nucleotide sequence ID" value="NZ_JPRL01000001.1"/>
</dbReference>
<dbReference type="Proteomes" id="UP000028715">
    <property type="component" value="Unassembled WGS sequence"/>
</dbReference>
<evidence type="ECO:0000313" key="2">
    <source>
        <dbReference type="Proteomes" id="UP000028715"/>
    </source>
</evidence>